<sequence>MVNPKLCRIPQCDRCQYNAFSEYLVCALHPGGPDGAPCQDFEPWPAGLGEFPDLGYPEAGLEVHASALSRLSLLEQLEQIESHPMFSGHCPQCGHKLGHGPRLTWNCDRCGWEDSLTASP</sequence>
<evidence type="ECO:0008006" key="3">
    <source>
        <dbReference type="Google" id="ProtNLM"/>
    </source>
</evidence>
<reference evidence="1 2" key="1">
    <citation type="journal article" date="2015" name="Genome Announc.">
        <title>Draft Genome Sequence of Filamentous Marine Cyanobacterium Lyngbya confervoides Strain BDU141951.</title>
        <authorList>
            <person name="Chandrababunaidu M.M."/>
            <person name="Sen D."/>
            <person name="Tripathy S."/>
        </authorList>
    </citation>
    <scope>NUCLEOTIDE SEQUENCE [LARGE SCALE GENOMIC DNA]</scope>
    <source>
        <strain evidence="1 2">BDU141951</strain>
    </source>
</reference>
<accession>A0ABD4T8R7</accession>
<dbReference type="AlphaFoldDB" id="A0ABD4T8R7"/>
<dbReference type="RefSeq" id="WP_166283588.1">
    <property type="nucleotide sequence ID" value="NZ_JTHE03000115.1"/>
</dbReference>
<evidence type="ECO:0000313" key="1">
    <source>
        <dbReference type="EMBL" id="MCM1985143.1"/>
    </source>
</evidence>
<proteinExistence type="predicted"/>
<gene>
    <name evidence="1" type="ORF">QQ91_0020190</name>
</gene>
<keyword evidence="2" id="KW-1185">Reference proteome</keyword>
<protein>
    <recommendedName>
        <fullName evidence="3">Cysteine-rich CPCC domain-containing protein</fullName>
    </recommendedName>
</protein>
<dbReference type="EMBL" id="JTHE03000115">
    <property type="protein sequence ID" value="MCM1985143.1"/>
    <property type="molecule type" value="Genomic_DNA"/>
</dbReference>
<organism evidence="1 2">
    <name type="scientific">Lyngbya confervoides BDU141951</name>
    <dbReference type="NCBI Taxonomy" id="1574623"/>
    <lineage>
        <taxon>Bacteria</taxon>
        <taxon>Bacillati</taxon>
        <taxon>Cyanobacteriota</taxon>
        <taxon>Cyanophyceae</taxon>
        <taxon>Oscillatoriophycideae</taxon>
        <taxon>Oscillatoriales</taxon>
        <taxon>Microcoleaceae</taxon>
        <taxon>Lyngbya</taxon>
    </lineage>
</organism>
<dbReference type="Proteomes" id="UP000031561">
    <property type="component" value="Unassembled WGS sequence"/>
</dbReference>
<name>A0ABD4T8R7_9CYAN</name>
<evidence type="ECO:0000313" key="2">
    <source>
        <dbReference type="Proteomes" id="UP000031561"/>
    </source>
</evidence>
<comment type="caution">
    <text evidence="1">The sequence shown here is derived from an EMBL/GenBank/DDBJ whole genome shotgun (WGS) entry which is preliminary data.</text>
</comment>